<accession>A0A9Q9MMX4</accession>
<organism evidence="8 9">
    <name type="scientific">Dactylosporangium aurantiacum</name>
    <dbReference type="NCBI Taxonomy" id="35754"/>
    <lineage>
        <taxon>Bacteria</taxon>
        <taxon>Bacillati</taxon>
        <taxon>Actinomycetota</taxon>
        <taxon>Actinomycetes</taxon>
        <taxon>Micromonosporales</taxon>
        <taxon>Micromonosporaceae</taxon>
        <taxon>Dactylosporangium</taxon>
    </lineage>
</organism>
<dbReference type="Pfam" id="PF02656">
    <property type="entry name" value="DUF202"/>
    <property type="match status" value="1"/>
</dbReference>
<comment type="subcellular location">
    <subcellularLocation>
        <location evidence="1">Cell membrane</location>
        <topology evidence="1">Multi-pass membrane protein</topology>
    </subcellularLocation>
</comment>
<reference evidence="8" key="1">
    <citation type="submission" date="2021-04" db="EMBL/GenBank/DDBJ databases">
        <title>Dactylosporangium aurantiacum NRRL B-8018 full assembly.</title>
        <authorList>
            <person name="Hartkoorn R.C."/>
            <person name="Beaudoing E."/>
            <person name="Hot D."/>
        </authorList>
    </citation>
    <scope>NUCLEOTIDE SEQUENCE</scope>
    <source>
        <strain evidence="8">NRRL B-8018</strain>
    </source>
</reference>
<feature type="domain" description="DUF202" evidence="7">
    <location>
        <begin position="48"/>
        <end position="110"/>
    </location>
</feature>
<evidence type="ECO:0000256" key="1">
    <source>
        <dbReference type="ARBA" id="ARBA00004651"/>
    </source>
</evidence>
<keyword evidence="2" id="KW-1003">Cell membrane</keyword>
<sequence length="147" mass="15647">MADVPDRRRSDDRRQVVVGQVVLSNVDAVSANESADGQAYPDVDVAFLLANERTLLSWLRTALTLLAGGVALIQLTGRHPVLSVIGIVLFLFGALTCVIGYLRYRAAERAILAEQVPPPGHGPALLTAGIVTVTAAIAVTYVARQFL</sequence>
<evidence type="ECO:0000259" key="7">
    <source>
        <dbReference type="Pfam" id="PF02656"/>
    </source>
</evidence>
<evidence type="ECO:0000256" key="4">
    <source>
        <dbReference type="ARBA" id="ARBA00022989"/>
    </source>
</evidence>
<dbReference type="PANTHER" id="PTHR34187:SF2">
    <property type="entry name" value="DUF202 DOMAIN-CONTAINING PROTEIN"/>
    <property type="match status" value="1"/>
</dbReference>
<feature type="transmembrane region" description="Helical" evidence="6">
    <location>
        <begin position="124"/>
        <end position="143"/>
    </location>
</feature>
<evidence type="ECO:0000256" key="2">
    <source>
        <dbReference type="ARBA" id="ARBA00022475"/>
    </source>
</evidence>
<feature type="transmembrane region" description="Helical" evidence="6">
    <location>
        <begin position="55"/>
        <end position="75"/>
    </location>
</feature>
<dbReference type="RefSeq" id="WP_162189927.1">
    <property type="nucleotide sequence ID" value="NZ_CP073767.1"/>
</dbReference>
<keyword evidence="4 6" id="KW-1133">Transmembrane helix</keyword>
<dbReference type="PANTHER" id="PTHR34187">
    <property type="entry name" value="FGR18P"/>
    <property type="match status" value="1"/>
</dbReference>
<evidence type="ECO:0000256" key="3">
    <source>
        <dbReference type="ARBA" id="ARBA00022692"/>
    </source>
</evidence>
<keyword evidence="9" id="KW-1185">Reference proteome</keyword>
<evidence type="ECO:0000313" key="9">
    <source>
        <dbReference type="Proteomes" id="UP001058003"/>
    </source>
</evidence>
<dbReference type="InterPro" id="IPR003807">
    <property type="entry name" value="DUF202"/>
</dbReference>
<evidence type="ECO:0000256" key="5">
    <source>
        <dbReference type="ARBA" id="ARBA00023136"/>
    </source>
</evidence>
<protein>
    <submittedName>
        <fullName evidence="8">DUF202 domain-containing protein</fullName>
    </submittedName>
</protein>
<keyword evidence="5 6" id="KW-0472">Membrane</keyword>
<proteinExistence type="predicted"/>
<dbReference type="Proteomes" id="UP001058003">
    <property type="component" value="Chromosome"/>
</dbReference>
<dbReference type="GO" id="GO:0005886">
    <property type="term" value="C:plasma membrane"/>
    <property type="evidence" value="ECO:0007669"/>
    <property type="project" value="UniProtKB-SubCell"/>
</dbReference>
<dbReference type="InterPro" id="IPR052053">
    <property type="entry name" value="IM_YidH-like"/>
</dbReference>
<dbReference type="AlphaFoldDB" id="A0A9Q9MMX4"/>
<gene>
    <name evidence="8" type="ORF">Daura_22155</name>
</gene>
<evidence type="ECO:0000256" key="6">
    <source>
        <dbReference type="SAM" id="Phobius"/>
    </source>
</evidence>
<evidence type="ECO:0000313" key="8">
    <source>
        <dbReference type="EMBL" id="UWZ58631.1"/>
    </source>
</evidence>
<name>A0A9Q9MMX4_9ACTN</name>
<keyword evidence="3 6" id="KW-0812">Transmembrane</keyword>
<dbReference type="EMBL" id="CP073767">
    <property type="protein sequence ID" value="UWZ58631.1"/>
    <property type="molecule type" value="Genomic_DNA"/>
</dbReference>
<dbReference type="KEGG" id="daur:Daura_22155"/>
<feature type="transmembrane region" description="Helical" evidence="6">
    <location>
        <begin position="82"/>
        <end position="104"/>
    </location>
</feature>